<keyword evidence="1" id="KW-0812">Transmembrane</keyword>
<organism evidence="2 3">
    <name type="scientific">Spongisporangium articulatum</name>
    <dbReference type="NCBI Taxonomy" id="3362603"/>
    <lineage>
        <taxon>Bacteria</taxon>
        <taxon>Bacillati</taxon>
        <taxon>Actinomycetota</taxon>
        <taxon>Actinomycetes</taxon>
        <taxon>Kineosporiales</taxon>
        <taxon>Kineosporiaceae</taxon>
        <taxon>Spongisporangium</taxon>
    </lineage>
</organism>
<proteinExistence type="predicted"/>
<reference evidence="2 3" key="1">
    <citation type="submission" date="2024-10" db="EMBL/GenBank/DDBJ databases">
        <title>The Natural Products Discovery Center: Release of the First 8490 Sequenced Strains for Exploring Actinobacteria Biosynthetic Diversity.</title>
        <authorList>
            <person name="Kalkreuter E."/>
            <person name="Kautsar S.A."/>
            <person name="Yang D."/>
            <person name="Bader C.D."/>
            <person name="Teijaro C.N."/>
            <person name="Fluegel L."/>
            <person name="Davis C.M."/>
            <person name="Simpson J.R."/>
            <person name="Lauterbach L."/>
            <person name="Steele A.D."/>
            <person name="Gui C."/>
            <person name="Meng S."/>
            <person name="Li G."/>
            <person name="Viehrig K."/>
            <person name="Ye F."/>
            <person name="Su P."/>
            <person name="Kiefer A.F."/>
            <person name="Nichols A."/>
            <person name="Cepeda A.J."/>
            <person name="Yan W."/>
            <person name="Fan B."/>
            <person name="Jiang Y."/>
            <person name="Adhikari A."/>
            <person name="Zheng C.-J."/>
            <person name="Schuster L."/>
            <person name="Cowan T.M."/>
            <person name="Smanski M.J."/>
            <person name="Chevrette M.G."/>
            <person name="De Carvalho L.P.S."/>
            <person name="Shen B."/>
        </authorList>
    </citation>
    <scope>NUCLEOTIDE SEQUENCE [LARGE SCALE GENOMIC DNA]</scope>
    <source>
        <strain evidence="2 3">NPDC049639</strain>
    </source>
</reference>
<keyword evidence="1" id="KW-0472">Membrane</keyword>
<feature type="transmembrane region" description="Helical" evidence="1">
    <location>
        <begin position="132"/>
        <end position="153"/>
    </location>
</feature>
<dbReference type="Proteomes" id="UP001612915">
    <property type="component" value="Unassembled WGS sequence"/>
</dbReference>
<evidence type="ECO:0000313" key="2">
    <source>
        <dbReference type="EMBL" id="MFI7586782.1"/>
    </source>
</evidence>
<accession>A0ABW8AKA9</accession>
<protein>
    <submittedName>
        <fullName evidence="2">PrsW family intramembrane metalloprotease</fullName>
    </submittedName>
</protein>
<feature type="transmembrane region" description="Helical" evidence="1">
    <location>
        <begin position="59"/>
        <end position="83"/>
    </location>
</feature>
<comment type="caution">
    <text evidence="2">The sequence shown here is derived from an EMBL/GenBank/DDBJ whole genome shotgun (WGS) entry which is preliminary data.</text>
</comment>
<dbReference type="PANTHER" id="PTHR36844:SF1">
    <property type="entry name" value="PROTEASE PRSW"/>
    <property type="match status" value="1"/>
</dbReference>
<feature type="transmembrane region" description="Helical" evidence="1">
    <location>
        <begin position="165"/>
        <end position="185"/>
    </location>
</feature>
<feature type="transmembrane region" description="Helical" evidence="1">
    <location>
        <begin position="32"/>
        <end position="53"/>
    </location>
</feature>
<dbReference type="InterPro" id="IPR026898">
    <property type="entry name" value="PrsW"/>
</dbReference>
<keyword evidence="1" id="KW-1133">Transmembrane helix</keyword>
<dbReference type="RefSeq" id="WP_398277184.1">
    <property type="nucleotide sequence ID" value="NZ_JBITLV010000002.1"/>
</dbReference>
<feature type="transmembrane region" description="Helical" evidence="1">
    <location>
        <begin position="197"/>
        <end position="225"/>
    </location>
</feature>
<dbReference type="EMBL" id="JBITLV010000002">
    <property type="protein sequence ID" value="MFI7586782.1"/>
    <property type="molecule type" value="Genomic_DNA"/>
</dbReference>
<feature type="transmembrane region" description="Helical" evidence="1">
    <location>
        <begin position="92"/>
        <end position="112"/>
    </location>
</feature>
<keyword evidence="2" id="KW-0482">Metalloprotease</keyword>
<sequence>MAQEVPYQPRRPAGVPADAVLPAPRRPRVRSVLLWIGLGVLLLGCGLLSLLLITTETGFLGLVTGLVLAAVPVFPVVATFLWLDRYEAEPPALLALTFAWGAAVATFGALVVNTASNAAIKAAGGDVSTTAVFVAPFVEEAMKGSAVLLILLVRRREFDGVVDGIVYAGMAGIGFAFVENVLYLGRTLSESGGTGVVFVFVLRCLVSPFAHPLFTAATGVGLGIAATTRNPLLKVFAPVAGYATAVVLHGAWNLSAASGFAGFATAYVLFQLPVFAAVATLALYARRREGRLVARHLAVYGGTGWLTPAEVSMLASLPARRDARHWAGRTGGPAARRAMRDFQELASELAFLRERMAHGTAPGDARQQEYSMLASLSSLRGAFLPRWT</sequence>
<dbReference type="PANTHER" id="PTHR36844">
    <property type="entry name" value="PROTEASE PRSW"/>
    <property type="match status" value="1"/>
</dbReference>
<keyword evidence="2" id="KW-0378">Hydrolase</keyword>
<keyword evidence="3" id="KW-1185">Reference proteome</keyword>
<dbReference type="Pfam" id="PF13367">
    <property type="entry name" value="PrsW-protease"/>
    <property type="match status" value="1"/>
</dbReference>
<keyword evidence="2" id="KW-0645">Protease</keyword>
<name>A0ABW8AKA9_9ACTN</name>
<feature type="transmembrane region" description="Helical" evidence="1">
    <location>
        <begin position="232"/>
        <end position="252"/>
    </location>
</feature>
<dbReference type="GO" id="GO:0008237">
    <property type="term" value="F:metallopeptidase activity"/>
    <property type="evidence" value="ECO:0007669"/>
    <property type="project" value="UniProtKB-KW"/>
</dbReference>
<feature type="transmembrane region" description="Helical" evidence="1">
    <location>
        <begin position="264"/>
        <end position="285"/>
    </location>
</feature>
<evidence type="ECO:0000313" key="3">
    <source>
        <dbReference type="Proteomes" id="UP001612915"/>
    </source>
</evidence>
<evidence type="ECO:0000256" key="1">
    <source>
        <dbReference type="SAM" id="Phobius"/>
    </source>
</evidence>
<gene>
    <name evidence="2" type="ORF">ACIB24_06880</name>
</gene>